<gene>
    <name evidence="1" type="ORF">FBU59_004805</name>
</gene>
<comment type="caution">
    <text evidence="1">The sequence shown here is derived from an EMBL/GenBank/DDBJ whole genome shotgun (WGS) entry which is preliminary data.</text>
</comment>
<dbReference type="EMBL" id="JANBPW010003581">
    <property type="protein sequence ID" value="KAJ1937262.1"/>
    <property type="molecule type" value="Genomic_DNA"/>
</dbReference>
<name>A0ACC1J4I6_9FUNG</name>
<evidence type="ECO:0000313" key="2">
    <source>
        <dbReference type="Proteomes" id="UP001150603"/>
    </source>
</evidence>
<feature type="non-terminal residue" evidence="1">
    <location>
        <position position="255"/>
    </location>
</feature>
<accession>A0ACC1J4I6</accession>
<sequence>MSSATSVHPPAQTERRDRTKQYKVNNDILKGFTTTAQVEKFWSHQTQTYARELTLAHAMAHDDLAGADPVGVVTRAWHKGAYPIVELFRDSLRQLGYDVNTRAAPSTLAGMTLECFDKQLRKCLVKFNGMRVALSGSALGKCCKYMGDLHRYQADYRICESGKAWGRALDCYRKACMADLHDGKLYHLISLLYRSRSLLLSFYYACRALSVASPFMPSRESALVCFGESEKVLRDRISRLGYPHMDFPDGRIPNW</sequence>
<proteinExistence type="predicted"/>
<dbReference type="Proteomes" id="UP001150603">
    <property type="component" value="Unassembled WGS sequence"/>
</dbReference>
<reference evidence="1" key="1">
    <citation type="submission" date="2022-07" db="EMBL/GenBank/DDBJ databases">
        <title>Phylogenomic reconstructions and comparative analyses of Kickxellomycotina fungi.</title>
        <authorList>
            <person name="Reynolds N.K."/>
            <person name="Stajich J.E."/>
            <person name="Barry K."/>
            <person name="Grigoriev I.V."/>
            <person name="Crous P."/>
            <person name="Smith M.E."/>
        </authorList>
    </citation>
    <scope>NUCLEOTIDE SEQUENCE</scope>
    <source>
        <strain evidence="1">NRRL 5244</strain>
    </source>
</reference>
<organism evidence="1 2">
    <name type="scientific">Linderina macrospora</name>
    <dbReference type="NCBI Taxonomy" id="4868"/>
    <lineage>
        <taxon>Eukaryota</taxon>
        <taxon>Fungi</taxon>
        <taxon>Fungi incertae sedis</taxon>
        <taxon>Zoopagomycota</taxon>
        <taxon>Kickxellomycotina</taxon>
        <taxon>Kickxellomycetes</taxon>
        <taxon>Kickxellales</taxon>
        <taxon>Kickxellaceae</taxon>
        <taxon>Linderina</taxon>
    </lineage>
</organism>
<protein>
    <submittedName>
        <fullName evidence="1">Uncharacterized protein</fullName>
    </submittedName>
</protein>
<keyword evidence="2" id="KW-1185">Reference proteome</keyword>
<evidence type="ECO:0000313" key="1">
    <source>
        <dbReference type="EMBL" id="KAJ1937262.1"/>
    </source>
</evidence>